<dbReference type="Proteomes" id="UP000321947">
    <property type="component" value="Unassembled WGS sequence"/>
</dbReference>
<evidence type="ECO:0000313" key="8">
    <source>
        <dbReference type="Proteomes" id="UP000321947"/>
    </source>
</evidence>
<dbReference type="PROSITE" id="PS50888">
    <property type="entry name" value="BHLH"/>
    <property type="match status" value="1"/>
</dbReference>
<organism evidence="7 8">
    <name type="scientific">Cucumis melo var. makuwa</name>
    <name type="common">Oriental melon</name>
    <dbReference type="NCBI Taxonomy" id="1194695"/>
    <lineage>
        <taxon>Eukaryota</taxon>
        <taxon>Viridiplantae</taxon>
        <taxon>Streptophyta</taxon>
        <taxon>Embryophyta</taxon>
        <taxon>Tracheophyta</taxon>
        <taxon>Spermatophyta</taxon>
        <taxon>Magnoliopsida</taxon>
        <taxon>eudicotyledons</taxon>
        <taxon>Gunneridae</taxon>
        <taxon>Pentapetalae</taxon>
        <taxon>rosids</taxon>
        <taxon>fabids</taxon>
        <taxon>Cucurbitales</taxon>
        <taxon>Cucurbitaceae</taxon>
        <taxon>Benincaseae</taxon>
        <taxon>Cucumis</taxon>
    </lineage>
</organism>
<feature type="region of interest" description="Disordered" evidence="5">
    <location>
        <begin position="505"/>
        <end position="531"/>
    </location>
</feature>
<evidence type="ECO:0000256" key="2">
    <source>
        <dbReference type="ARBA" id="ARBA00023015"/>
    </source>
</evidence>
<comment type="subcellular location">
    <subcellularLocation>
        <location evidence="1">Nucleus</location>
    </subcellularLocation>
</comment>
<feature type="compositionally biased region" description="Basic and acidic residues" evidence="5">
    <location>
        <begin position="316"/>
        <end position="325"/>
    </location>
</feature>
<keyword evidence="2" id="KW-0805">Transcription regulation</keyword>
<evidence type="ECO:0000259" key="6">
    <source>
        <dbReference type="PROSITE" id="PS50888"/>
    </source>
</evidence>
<feature type="compositionally biased region" description="Polar residues" evidence="5">
    <location>
        <begin position="505"/>
        <end position="518"/>
    </location>
</feature>
<feature type="region of interest" description="Disordered" evidence="5">
    <location>
        <begin position="146"/>
        <end position="184"/>
    </location>
</feature>
<dbReference type="FunFam" id="4.10.280.10:FF:000004">
    <property type="entry name" value="Basic helix-loop-helix transcription factor"/>
    <property type="match status" value="1"/>
</dbReference>
<dbReference type="InterPro" id="IPR047265">
    <property type="entry name" value="PIF1-like_bHLH"/>
</dbReference>
<gene>
    <name evidence="7" type="ORF">E5676_scaffold1737G001280</name>
</gene>
<dbReference type="InterPro" id="IPR011598">
    <property type="entry name" value="bHLH_dom"/>
</dbReference>
<comment type="caution">
    <text evidence="7">The sequence shown here is derived from an EMBL/GenBank/DDBJ whole genome shotgun (WGS) entry which is preliminary data.</text>
</comment>
<dbReference type="PANTHER" id="PTHR46807">
    <property type="entry name" value="TRANSCRIPTION FACTOR PIF3"/>
    <property type="match status" value="1"/>
</dbReference>
<evidence type="ECO:0000256" key="4">
    <source>
        <dbReference type="ARBA" id="ARBA00023242"/>
    </source>
</evidence>
<name>A0A5D3C7G7_CUCMM</name>
<evidence type="ECO:0000313" key="7">
    <source>
        <dbReference type="EMBL" id="TYK07831.1"/>
    </source>
</evidence>
<feature type="domain" description="BHLH" evidence="6">
    <location>
        <begin position="316"/>
        <end position="365"/>
    </location>
</feature>
<dbReference type="InterPro" id="IPR036638">
    <property type="entry name" value="HLH_DNA-bd_sf"/>
</dbReference>
<dbReference type="EMBL" id="SSTD01013081">
    <property type="protein sequence ID" value="TYK07831.1"/>
    <property type="molecule type" value="Genomic_DNA"/>
</dbReference>
<evidence type="ECO:0000256" key="3">
    <source>
        <dbReference type="ARBA" id="ARBA00023163"/>
    </source>
</evidence>
<feature type="compositionally biased region" description="Basic and acidic residues" evidence="5">
    <location>
        <begin position="274"/>
        <end position="304"/>
    </location>
</feature>
<dbReference type="SUPFAM" id="SSF47459">
    <property type="entry name" value="HLH, helix-loop-helix DNA-binding domain"/>
    <property type="match status" value="1"/>
</dbReference>
<dbReference type="Pfam" id="PF00010">
    <property type="entry name" value="HLH"/>
    <property type="match status" value="1"/>
</dbReference>
<keyword evidence="3" id="KW-0804">Transcription</keyword>
<reference evidence="7 8" key="1">
    <citation type="submission" date="2019-08" db="EMBL/GenBank/DDBJ databases">
        <title>Draft genome sequences of two oriental melons (Cucumis melo L. var makuwa).</title>
        <authorList>
            <person name="Kwon S.-Y."/>
        </authorList>
    </citation>
    <scope>NUCLEOTIDE SEQUENCE [LARGE SCALE GENOMIC DNA]</scope>
    <source>
        <strain evidence="8">cv. Chang Bougi</strain>
        <tissue evidence="7">Leaf</tissue>
    </source>
</reference>
<proteinExistence type="predicted"/>
<protein>
    <submittedName>
        <fullName evidence="7">Transcription factor PIF1</fullName>
    </submittedName>
</protein>
<dbReference type="CDD" id="cd11445">
    <property type="entry name" value="bHLH_AtPIF_like"/>
    <property type="match status" value="1"/>
</dbReference>
<keyword evidence="4" id="KW-0539">Nucleus</keyword>
<feature type="compositionally biased region" description="Polar residues" evidence="5">
    <location>
        <begin position="161"/>
        <end position="182"/>
    </location>
</feature>
<dbReference type="SMART" id="SM00353">
    <property type="entry name" value="HLH"/>
    <property type="match status" value="1"/>
</dbReference>
<dbReference type="InterPro" id="IPR044273">
    <property type="entry name" value="PIF3-like"/>
</dbReference>
<accession>A0A5D3C7G7</accession>
<dbReference type="GO" id="GO:0046983">
    <property type="term" value="F:protein dimerization activity"/>
    <property type="evidence" value="ECO:0007669"/>
    <property type="project" value="InterPro"/>
</dbReference>
<feature type="compositionally biased region" description="Low complexity" evidence="5">
    <location>
        <begin position="257"/>
        <end position="269"/>
    </location>
</feature>
<dbReference type="GO" id="GO:0010017">
    <property type="term" value="P:red or far-red light signaling pathway"/>
    <property type="evidence" value="ECO:0007669"/>
    <property type="project" value="UniProtKB-ARBA"/>
</dbReference>
<feature type="region of interest" description="Disordered" evidence="5">
    <location>
        <begin position="253"/>
        <end position="325"/>
    </location>
</feature>
<evidence type="ECO:0000256" key="5">
    <source>
        <dbReference type="SAM" id="MobiDB-lite"/>
    </source>
</evidence>
<evidence type="ECO:0000256" key="1">
    <source>
        <dbReference type="ARBA" id="ARBA00004123"/>
    </source>
</evidence>
<dbReference type="Gene3D" id="4.10.280.10">
    <property type="entry name" value="Helix-loop-helix DNA-binding domain"/>
    <property type="match status" value="1"/>
</dbReference>
<dbReference type="GO" id="GO:0005634">
    <property type="term" value="C:nucleus"/>
    <property type="evidence" value="ECO:0007669"/>
    <property type="project" value="UniProtKB-SubCell"/>
</dbReference>
<dbReference type="PANTHER" id="PTHR46807:SF8">
    <property type="entry name" value="TRANSCRIPTION FACTOR PIF1-LIKE ISOFORM X2"/>
    <property type="match status" value="1"/>
</dbReference>
<sequence length="572" mass="63199">MTGRLRMNHCVPDFEMADDFSLPTFSSLTRPRKSSLPDDDVVELLWQNGQVVTHSQNQRSLRKSPPSKFDVSIPQEQAATREIRPSSQLEEHHELFMQEDEMASWLNYPLVEDHNFCSDLLFPAITAPLCANPQPDLRPSATATLTLTPRPPIPPCRRPEVQTSVQFSRNKATVESEPSNSKVMVRESTVVDSCDTPSVGPESRASQMARRKLVEVVNGGGVRYEIARGGDGVRGPSVGGDGTGEKEMMTCEMSVTSSPGGSSASAEPACPKLAVDDRKRKGRALDDTECHSEDIEYESADPKKQLRGSTSTKRSRAAEVHNLSERRRRDRINEKMKALQELIPRCNKTDKASMLDEAIEYLKTLQLQVQMMSMGCGMMPMMFPGVQQYLPPPMGMGMGMGMEMGMNRPMMQFHNLLAGSNLPMQAGATAAAHLGPRFPLPPFAMPPVPGNDPSRAHAMNNQPGPMANSVGTQNTTPPSVLGFPDSYQQFLSPTQMQFHMTQPLQNQHPVQPNTSRPCTSRGPENLENHQSDCDRKKVELQMVMGKLLLLHETIVLHLVGVRSGMMMLIDPT</sequence>
<dbReference type="AlphaFoldDB" id="A0A5D3C7G7"/>
<dbReference type="GO" id="GO:0003700">
    <property type="term" value="F:DNA-binding transcription factor activity"/>
    <property type="evidence" value="ECO:0007669"/>
    <property type="project" value="InterPro"/>
</dbReference>